<evidence type="ECO:0000256" key="1">
    <source>
        <dbReference type="ARBA" id="ARBA00044755"/>
    </source>
</evidence>
<dbReference type="EMBL" id="JABDJR010000265">
    <property type="protein sequence ID" value="NNF06471.1"/>
    <property type="molecule type" value="Genomic_DNA"/>
</dbReference>
<evidence type="ECO:0000313" key="4">
    <source>
        <dbReference type="Proteomes" id="UP000547674"/>
    </source>
</evidence>
<gene>
    <name evidence="3" type="ORF">HKN21_06900</name>
</gene>
<protein>
    <submittedName>
        <fullName evidence="3">Polymer-forming cytoskeletal protein</fullName>
    </submittedName>
</protein>
<proteinExistence type="inferred from homology"/>
<sequence>MSKNPGTFSALAGSPWTQLGPKSLVRGDLILAGDVHVYGRFEGTIFTDGEVWVAQGAHVEGGIHGSRVTIEGTARGHLEGREEVVVRPGGAVFGEIYAPAIRVLAGARFMGTRIPGSPPDHPRIESFQNPANA</sequence>
<dbReference type="Pfam" id="PF04519">
    <property type="entry name" value="Bactofilin"/>
    <property type="match status" value="1"/>
</dbReference>
<feature type="region of interest" description="Disordered" evidence="2">
    <location>
        <begin position="114"/>
        <end position="133"/>
    </location>
</feature>
<evidence type="ECO:0000256" key="2">
    <source>
        <dbReference type="SAM" id="MobiDB-lite"/>
    </source>
</evidence>
<dbReference type="AlphaFoldDB" id="A0A7Y2H1Z0"/>
<name>A0A7Y2H1Z0_UNCEI</name>
<accession>A0A7Y2H1Z0</accession>
<evidence type="ECO:0000313" key="3">
    <source>
        <dbReference type="EMBL" id="NNF06471.1"/>
    </source>
</evidence>
<reference evidence="3 4" key="1">
    <citation type="submission" date="2020-03" db="EMBL/GenBank/DDBJ databases">
        <title>Metabolic flexibility allows generalist bacteria to become dominant in a frequently disturbed ecosystem.</title>
        <authorList>
            <person name="Chen Y.-J."/>
            <person name="Leung P.M."/>
            <person name="Bay S.K."/>
            <person name="Hugenholtz P."/>
            <person name="Kessler A.J."/>
            <person name="Shelley G."/>
            <person name="Waite D.W."/>
            <person name="Cook P.L."/>
            <person name="Greening C."/>
        </authorList>
    </citation>
    <scope>NUCLEOTIDE SEQUENCE [LARGE SCALE GENOMIC DNA]</scope>
    <source>
        <strain evidence="3">SS_bin_28</strain>
    </source>
</reference>
<comment type="caution">
    <text evidence="3">The sequence shown here is derived from an EMBL/GenBank/DDBJ whole genome shotgun (WGS) entry which is preliminary data.</text>
</comment>
<dbReference type="Proteomes" id="UP000547674">
    <property type="component" value="Unassembled WGS sequence"/>
</dbReference>
<organism evidence="3 4">
    <name type="scientific">Eiseniibacteriota bacterium</name>
    <dbReference type="NCBI Taxonomy" id="2212470"/>
    <lineage>
        <taxon>Bacteria</taxon>
        <taxon>Candidatus Eiseniibacteriota</taxon>
    </lineage>
</organism>
<dbReference type="PANTHER" id="PTHR35024:SF4">
    <property type="entry name" value="POLYMER-FORMING CYTOSKELETAL PROTEIN"/>
    <property type="match status" value="1"/>
</dbReference>
<dbReference type="InterPro" id="IPR007607">
    <property type="entry name" value="BacA/B"/>
</dbReference>
<dbReference type="PANTHER" id="PTHR35024">
    <property type="entry name" value="HYPOTHETICAL CYTOSOLIC PROTEIN"/>
    <property type="match status" value="1"/>
</dbReference>
<comment type="similarity">
    <text evidence="1">Belongs to the bactofilin family.</text>
</comment>